<dbReference type="eggNOG" id="arCOG04494">
    <property type="taxonomic scope" value="Archaea"/>
</dbReference>
<dbReference type="EMBL" id="HF582854">
    <property type="protein sequence ID" value="CCQ36767.1"/>
    <property type="molecule type" value="Genomic_DNA"/>
</dbReference>
<sequence length="50" mass="5584">MSNKTEPLGVCPECETELQSHQTLIEYETTEGDTGRFVDCYSCGEVVKPE</sequence>
<feature type="domain" description="DUF7837" evidence="1">
    <location>
        <begin position="5"/>
        <end position="50"/>
    </location>
</feature>
<dbReference type="Pfam" id="PF25207">
    <property type="entry name" value="DUF7837"/>
    <property type="match status" value="1"/>
</dbReference>
<protein>
    <submittedName>
        <fullName evidence="2">Small CPxCG-related zinc finger protein</fullName>
    </submittedName>
</protein>
<organism evidence="2 3">
    <name type="scientific">Natronomonas moolapensis (strain DSM 18674 / CECT 7526 / JCM 14361 / 8.8.11)</name>
    <dbReference type="NCBI Taxonomy" id="268739"/>
    <lineage>
        <taxon>Archaea</taxon>
        <taxon>Methanobacteriati</taxon>
        <taxon>Methanobacteriota</taxon>
        <taxon>Stenosarchaea group</taxon>
        <taxon>Halobacteria</taxon>
        <taxon>Halobacteriales</taxon>
        <taxon>Natronomonadaceae</taxon>
        <taxon>Natronomonas</taxon>
    </lineage>
</organism>
<reference evidence="2 3" key="1">
    <citation type="journal article" date="2013" name="Genome Announc.">
        <title>Genome of the haloarchaeon Natronomonas moolapensis, a neutrophilic member of a previously haloalkaliphilic genus.</title>
        <authorList>
            <person name="Dyall-Smith M.L."/>
            <person name="Pfeiffer F."/>
            <person name="Oberwinkler T."/>
            <person name="Klee K."/>
            <person name="Rampp M."/>
            <person name="Palm P."/>
            <person name="Gross K."/>
            <person name="Schuster S.C."/>
            <person name="Oesterhelt D."/>
        </authorList>
    </citation>
    <scope>NUCLEOTIDE SEQUENCE [LARGE SCALE GENOMIC DNA]</scope>
    <source>
        <strain evidence="3">DSM 18674 / JCM 14361 / 8.8.11</strain>
    </source>
</reference>
<evidence type="ECO:0000313" key="3">
    <source>
        <dbReference type="Proteomes" id="UP000011867"/>
    </source>
</evidence>
<dbReference type="AlphaFoldDB" id="M1XRA5"/>
<evidence type="ECO:0000313" key="2">
    <source>
        <dbReference type="EMBL" id="CCQ36767.1"/>
    </source>
</evidence>
<accession>M1XRA5</accession>
<name>M1XRA5_NATM8</name>
<dbReference type="HOGENOM" id="CLU_206264_0_0_2"/>
<dbReference type="KEGG" id="nmo:Nmlp_2608"/>
<keyword evidence="3" id="KW-1185">Reference proteome</keyword>
<dbReference type="Proteomes" id="UP000011867">
    <property type="component" value="Chromosome"/>
</dbReference>
<gene>
    <name evidence="2" type="ordered locus">Nmlp_2608</name>
</gene>
<proteinExistence type="predicted"/>
<dbReference type="InterPro" id="IPR057159">
    <property type="entry name" value="DUF7837"/>
</dbReference>
<evidence type="ECO:0000259" key="1">
    <source>
        <dbReference type="Pfam" id="PF25207"/>
    </source>
</evidence>